<keyword evidence="1" id="KW-1133">Transmembrane helix</keyword>
<dbReference type="KEGG" id="mdi:METDI1622"/>
<dbReference type="EMBL" id="FP103042">
    <property type="protein sequence ID" value="CAX23219.1"/>
    <property type="molecule type" value="Genomic_DNA"/>
</dbReference>
<sequence length="70" mass="7181">MYLRPQTLLGVAHGLGGLWVITAPWALHVSADAKVLWTHVAAGTGIIAFTVAGASHLLGDDSRSGGSFAI</sequence>
<accession>C7CGW9</accession>
<protein>
    <submittedName>
        <fullName evidence="2">Uncharacterized protein</fullName>
    </submittedName>
</protein>
<proteinExistence type="predicted"/>
<feature type="transmembrane region" description="Helical" evidence="1">
    <location>
        <begin position="39"/>
        <end position="58"/>
    </location>
</feature>
<evidence type="ECO:0000313" key="2">
    <source>
        <dbReference type="EMBL" id="CAX23219.1"/>
    </source>
</evidence>
<evidence type="ECO:0000313" key="3">
    <source>
        <dbReference type="Proteomes" id="UP000008070"/>
    </source>
</evidence>
<keyword evidence="1" id="KW-0812">Transmembrane</keyword>
<dbReference type="Proteomes" id="UP000008070">
    <property type="component" value="Chromosome"/>
</dbReference>
<dbReference type="AlphaFoldDB" id="C7CGW9"/>
<feature type="transmembrane region" description="Helical" evidence="1">
    <location>
        <begin position="7"/>
        <end position="27"/>
    </location>
</feature>
<name>C7CGW9_METED</name>
<organism evidence="2 3">
    <name type="scientific">Methylorubrum extorquens (strain DSM 6343 / CIP 106787 / DM4)</name>
    <name type="common">Methylobacterium extorquens</name>
    <dbReference type="NCBI Taxonomy" id="661410"/>
    <lineage>
        <taxon>Bacteria</taxon>
        <taxon>Pseudomonadati</taxon>
        <taxon>Pseudomonadota</taxon>
        <taxon>Alphaproteobacteria</taxon>
        <taxon>Hyphomicrobiales</taxon>
        <taxon>Methylobacteriaceae</taxon>
        <taxon>Methylorubrum</taxon>
    </lineage>
</organism>
<reference evidence="3" key="1">
    <citation type="journal article" date="2009" name="PLoS ONE">
        <title>Methylobacterium genome sequences: a reference blueprint to investigate microbial metabolism of C1 compounds from natural and industrial sources.</title>
        <authorList>
            <person name="Vuilleumier S."/>
            <person name="Chistoserdova L."/>
            <person name="Lee M.-C."/>
            <person name="Bringel F."/>
            <person name="Lajus A."/>
            <person name="Zhou Y."/>
            <person name="Gourion B."/>
            <person name="Barbe V."/>
            <person name="Chang J."/>
            <person name="Cruveiller S."/>
            <person name="Dossat C."/>
            <person name="Gillett W."/>
            <person name="Gruffaz C."/>
            <person name="Haugen E."/>
            <person name="Hourcade E."/>
            <person name="Levy R."/>
            <person name="Mangenot S."/>
            <person name="Muller E."/>
            <person name="Nadalig T."/>
            <person name="Pagni M."/>
            <person name="Penny C."/>
            <person name="Peyraud R."/>
            <person name="Robinson D.G."/>
            <person name="Roche D."/>
            <person name="Rouy Z."/>
            <person name="Saenampechek C."/>
            <person name="Salvignol G."/>
            <person name="Vallenet D."/>
            <person name="Wu Z."/>
            <person name="Marx C.J."/>
            <person name="Vorholt J.A."/>
            <person name="Olson M.V."/>
            <person name="Kaul R."/>
            <person name="Weissenbach J."/>
            <person name="Medigue C."/>
            <person name="Lidstrom M.E."/>
        </authorList>
    </citation>
    <scope>NUCLEOTIDE SEQUENCE [LARGE SCALE GENOMIC DNA]</scope>
    <source>
        <strain evidence="3">DSM 6343 / CIP 106787 / DM4</strain>
    </source>
</reference>
<dbReference type="HOGENOM" id="CLU_2753222_0_0_5"/>
<evidence type="ECO:0000256" key="1">
    <source>
        <dbReference type="SAM" id="Phobius"/>
    </source>
</evidence>
<keyword evidence="1" id="KW-0472">Membrane</keyword>
<gene>
    <name evidence="2" type="ORF">METD_I1622</name>
</gene>